<proteinExistence type="predicted"/>
<dbReference type="PROSITE" id="PS50977">
    <property type="entry name" value="HTH_TETR_2"/>
    <property type="match status" value="1"/>
</dbReference>
<feature type="domain" description="HTH tetR-type" evidence="5">
    <location>
        <begin position="10"/>
        <end position="70"/>
    </location>
</feature>
<dbReference type="InterPro" id="IPR050109">
    <property type="entry name" value="HTH-type_TetR-like_transc_reg"/>
</dbReference>
<dbReference type="EMBL" id="BONW01000004">
    <property type="protein sequence ID" value="GIG86393.1"/>
    <property type="molecule type" value="Genomic_DNA"/>
</dbReference>
<dbReference type="InterPro" id="IPR001647">
    <property type="entry name" value="HTH_TetR"/>
</dbReference>
<dbReference type="Gene3D" id="1.10.357.10">
    <property type="entry name" value="Tetracycline Repressor, domain 2"/>
    <property type="match status" value="1"/>
</dbReference>
<dbReference type="SUPFAM" id="SSF48498">
    <property type="entry name" value="Tetracyclin repressor-like, C-terminal domain"/>
    <property type="match status" value="1"/>
</dbReference>
<dbReference type="InterPro" id="IPR009057">
    <property type="entry name" value="Homeodomain-like_sf"/>
</dbReference>
<reference evidence="6 7" key="1">
    <citation type="submission" date="2021-01" db="EMBL/GenBank/DDBJ databases">
        <title>Whole genome shotgun sequence of Plantactinospora endophytica NBRC 110450.</title>
        <authorList>
            <person name="Komaki H."/>
            <person name="Tamura T."/>
        </authorList>
    </citation>
    <scope>NUCLEOTIDE SEQUENCE [LARGE SCALE GENOMIC DNA]</scope>
    <source>
        <strain evidence="6 7">NBRC 110450</strain>
    </source>
</reference>
<accession>A0ABQ4DVC3</accession>
<evidence type="ECO:0000313" key="7">
    <source>
        <dbReference type="Proteomes" id="UP000646749"/>
    </source>
</evidence>
<dbReference type="Proteomes" id="UP000646749">
    <property type="component" value="Unassembled WGS sequence"/>
</dbReference>
<keyword evidence="7" id="KW-1185">Reference proteome</keyword>
<sequence length="231" mass="24539">MSKDTSRQRRLDPDRLVASALELADAEGLPAVTVRRLAQSHGVTPMALYRHFRDKDELLDALAAHLFASVVVPEPSDAPWPEQFRELLAAILAALSPHPNVAGLTLTRIFASDPGLALAERTLGLLAEAGFSAEQSAEVGSQVLCSLIAIVTPDPAGADTLDPEAREDRLRAKRLSLAALPPRRYPHVVAAADALVHCTSGQRDPELAVDLIVAGVRAVRPAVKPGRGRAG</sequence>
<evidence type="ECO:0000313" key="6">
    <source>
        <dbReference type="EMBL" id="GIG86393.1"/>
    </source>
</evidence>
<keyword evidence="1" id="KW-0805">Transcription regulation</keyword>
<evidence type="ECO:0000259" key="5">
    <source>
        <dbReference type="PROSITE" id="PS50977"/>
    </source>
</evidence>
<feature type="DNA-binding region" description="H-T-H motif" evidence="4">
    <location>
        <begin position="33"/>
        <end position="52"/>
    </location>
</feature>
<gene>
    <name evidence="6" type="ORF">Pen02_13290</name>
</gene>
<dbReference type="SUPFAM" id="SSF46689">
    <property type="entry name" value="Homeodomain-like"/>
    <property type="match status" value="1"/>
</dbReference>
<dbReference type="InterPro" id="IPR036271">
    <property type="entry name" value="Tet_transcr_reg_TetR-rel_C_sf"/>
</dbReference>
<comment type="caution">
    <text evidence="6">The sequence shown here is derived from an EMBL/GenBank/DDBJ whole genome shotgun (WGS) entry which is preliminary data.</text>
</comment>
<evidence type="ECO:0000256" key="4">
    <source>
        <dbReference type="PROSITE-ProRule" id="PRU00335"/>
    </source>
</evidence>
<dbReference type="PANTHER" id="PTHR30055">
    <property type="entry name" value="HTH-TYPE TRANSCRIPTIONAL REGULATOR RUTR"/>
    <property type="match status" value="1"/>
</dbReference>
<protein>
    <recommendedName>
        <fullName evidence="5">HTH tetR-type domain-containing protein</fullName>
    </recommendedName>
</protein>
<name>A0ABQ4DVC3_9ACTN</name>
<dbReference type="Pfam" id="PF00440">
    <property type="entry name" value="TetR_N"/>
    <property type="match status" value="1"/>
</dbReference>
<keyword evidence="2 4" id="KW-0238">DNA-binding</keyword>
<evidence type="ECO:0000256" key="1">
    <source>
        <dbReference type="ARBA" id="ARBA00023015"/>
    </source>
</evidence>
<evidence type="ECO:0000256" key="3">
    <source>
        <dbReference type="ARBA" id="ARBA00023163"/>
    </source>
</evidence>
<dbReference type="PRINTS" id="PR00455">
    <property type="entry name" value="HTHTETR"/>
</dbReference>
<keyword evidence="3" id="KW-0804">Transcription</keyword>
<dbReference type="InterPro" id="IPR004111">
    <property type="entry name" value="Repressor_TetR_C"/>
</dbReference>
<dbReference type="RefSeq" id="WP_203865174.1">
    <property type="nucleotide sequence ID" value="NZ_BONW01000004.1"/>
</dbReference>
<dbReference type="PANTHER" id="PTHR30055:SF151">
    <property type="entry name" value="TRANSCRIPTIONAL REGULATORY PROTEIN"/>
    <property type="match status" value="1"/>
</dbReference>
<evidence type="ECO:0000256" key="2">
    <source>
        <dbReference type="ARBA" id="ARBA00023125"/>
    </source>
</evidence>
<dbReference type="Pfam" id="PF02909">
    <property type="entry name" value="TetR_C_1"/>
    <property type="match status" value="1"/>
</dbReference>
<organism evidence="6 7">
    <name type="scientific">Plantactinospora endophytica</name>
    <dbReference type="NCBI Taxonomy" id="673535"/>
    <lineage>
        <taxon>Bacteria</taxon>
        <taxon>Bacillati</taxon>
        <taxon>Actinomycetota</taxon>
        <taxon>Actinomycetes</taxon>
        <taxon>Micromonosporales</taxon>
        <taxon>Micromonosporaceae</taxon>
        <taxon>Plantactinospora</taxon>
    </lineage>
</organism>